<dbReference type="Proteomes" id="UP000249239">
    <property type="component" value="Unassembled WGS sequence"/>
</dbReference>
<sequence>MYQEKKQSTTMLNRIFKYGSAVLRRQAEEIGSETNTQTLSAEMFAMLKKCGGIGLAAPQVGISRRIFVIDTTPMADEGIAPYEQCYVNPQIVSTSDKQSYYTEGCMSIPDIYEDVLRPESVQVRYTTLTGETVHEELDGIRARIFQHEYDHLDGILFIDKLSPLKRKLIAGKLKRLMDR</sequence>
<dbReference type="Gene3D" id="3.90.45.10">
    <property type="entry name" value="Peptide deformylase"/>
    <property type="match status" value="1"/>
</dbReference>
<dbReference type="PANTHER" id="PTHR10458">
    <property type="entry name" value="PEPTIDE DEFORMYLASE"/>
    <property type="match status" value="1"/>
</dbReference>
<dbReference type="EC" id="3.5.1.88" evidence="4"/>
<dbReference type="GO" id="GO:0042586">
    <property type="term" value="F:peptide deformylase activity"/>
    <property type="evidence" value="ECO:0007669"/>
    <property type="project" value="UniProtKB-UniRule"/>
</dbReference>
<feature type="active site" evidence="4">
    <location>
        <position position="148"/>
    </location>
</feature>
<evidence type="ECO:0000256" key="3">
    <source>
        <dbReference type="ARBA" id="ARBA00022801"/>
    </source>
</evidence>
<evidence type="ECO:0000256" key="4">
    <source>
        <dbReference type="HAMAP-Rule" id="MF_00163"/>
    </source>
</evidence>
<dbReference type="CDD" id="cd00487">
    <property type="entry name" value="Pep_deformylase"/>
    <property type="match status" value="1"/>
</dbReference>
<dbReference type="EMBL" id="QKZK01000003">
    <property type="protein sequence ID" value="PZX20023.1"/>
    <property type="molecule type" value="Genomic_DNA"/>
</dbReference>
<comment type="function">
    <text evidence="4">Removes the formyl group from the N-terminal Met of newly synthesized proteins. Requires at least a dipeptide for an efficient rate of reaction. N-terminal L-methionine is a prerequisite for activity but the enzyme has broad specificity at other positions.</text>
</comment>
<evidence type="ECO:0000256" key="1">
    <source>
        <dbReference type="ARBA" id="ARBA00010759"/>
    </source>
</evidence>
<dbReference type="HAMAP" id="MF_00163">
    <property type="entry name" value="Pep_deformylase"/>
    <property type="match status" value="1"/>
</dbReference>
<dbReference type="Pfam" id="PF01327">
    <property type="entry name" value="Pep_deformylase"/>
    <property type="match status" value="1"/>
</dbReference>
<keyword evidence="4" id="KW-0648">Protein biosynthesis</keyword>
<keyword evidence="4" id="KW-0408">Iron</keyword>
<comment type="cofactor">
    <cofactor evidence="4">
        <name>Fe(2+)</name>
        <dbReference type="ChEBI" id="CHEBI:29033"/>
    </cofactor>
    <text evidence="4">Binds 1 Fe(2+) ion.</text>
</comment>
<feature type="binding site" evidence="4">
    <location>
        <position position="147"/>
    </location>
    <ligand>
        <name>Fe cation</name>
        <dbReference type="ChEBI" id="CHEBI:24875"/>
    </ligand>
</feature>
<comment type="similarity">
    <text evidence="1 4">Belongs to the polypeptide deformylase family.</text>
</comment>
<accession>A0A2W7NKM9</accession>
<dbReference type="PIRSF" id="PIRSF004749">
    <property type="entry name" value="Pep_def"/>
    <property type="match status" value="1"/>
</dbReference>
<keyword evidence="6" id="KW-1185">Reference proteome</keyword>
<gene>
    <name evidence="4" type="primary">def</name>
    <name evidence="5" type="ORF">LX69_00474</name>
</gene>
<proteinExistence type="inferred from homology"/>
<dbReference type="NCBIfam" id="TIGR00079">
    <property type="entry name" value="pept_deformyl"/>
    <property type="match status" value="1"/>
</dbReference>
<dbReference type="AlphaFoldDB" id="A0A2W7NKM9"/>
<feature type="binding site" evidence="4">
    <location>
        <position position="105"/>
    </location>
    <ligand>
        <name>Fe cation</name>
        <dbReference type="ChEBI" id="CHEBI:24875"/>
    </ligand>
</feature>
<feature type="binding site" evidence="4">
    <location>
        <position position="151"/>
    </location>
    <ligand>
        <name>Fe cation</name>
        <dbReference type="ChEBI" id="CHEBI:24875"/>
    </ligand>
</feature>
<dbReference type="InterPro" id="IPR036821">
    <property type="entry name" value="Peptide_deformylase_sf"/>
</dbReference>
<evidence type="ECO:0000313" key="6">
    <source>
        <dbReference type="Proteomes" id="UP000249239"/>
    </source>
</evidence>
<evidence type="ECO:0000313" key="5">
    <source>
        <dbReference type="EMBL" id="PZX20023.1"/>
    </source>
</evidence>
<keyword evidence="2 4" id="KW-0479">Metal-binding</keyword>
<dbReference type="InterPro" id="IPR023635">
    <property type="entry name" value="Peptide_deformylase"/>
</dbReference>
<dbReference type="PANTHER" id="PTHR10458:SF22">
    <property type="entry name" value="PEPTIDE DEFORMYLASE"/>
    <property type="match status" value="1"/>
</dbReference>
<comment type="catalytic activity">
    <reaction evidence="4">
        <text>N-terminal N-formyl-L-methionyl-[peptide] + H2O = N-terminal L-methionyl-[peptide] + formate</text>
        <dbReference type="Rhea" id="RHEA:24420"/>
        <dbReference type="Rhea" id="RHEA-COMP:10639"/>
        <dbReference type="Rhea" id="RHEA-COMP:10640"/>
        <dbReference type="ChEBI" id="CHEBI:15377"/>
        <dbReference type="ChEBI" id="CHEBI:15740"/>
        <dbReference type="ChEBI" id="CHEBI:49298"/>
        <dbReference type="ChEBI" id="CHEBI:64731"/>
        <dbReference type="EC" id="3.5.1.88"/>
    </reaction>
</comment>
<dbReference type="GO" id="GO:0006412">
    <property type="term" value="P:translation"/>
    <property type="evidence" value="ECO:0007669"/>
    <property type="project" value="UniProtKB-UniRule"/>
</dbReference>
<comment type="caution">
    <text evidence="5">The sequence shown here is derived from an EMBL/GenBank/DDBJ whole genome shotgun (WGS) entry which is preliminary data.</text>
</comment>
<keyword evidence="3 4" id="KW-0378">Hydrolase</keyword>
<dbReference type="SUPFAM" id="SSF56420">
    <property type="entry name" value="Peptide deformylase"/>
    <property type="match status" value="1"/>
</dbReference>
<name>A0A2W7NKM9_9BACT</name>
<dbReference type="NCBIfam" id="NF001159">
    <property type="entry name" value="PRK00150.1-3"/>
    <property type="match status" value="1"/>
</dbReference>
<dbReference type="GO" id="GO:0046872">
    <property type="term" value="F:metal ion binding"/>
    <property type="evidence" value="ECO:0007669"/>
    <property type="project" value="UniProtKB-KW"/>
</dbReference>
<dbReference type="PRINTS" id="PR01576">
    <property type="entry name" value="PDEFORMYLASE"/>
</dbReference>
<protein>
    <recommendedName>
        <fullName evidence="4">Peptide deformylase</fullName>
        <shortName evidence="4">PDF</shortName>
        <ecNumber evidence="4">3.5.1.88</ecNumber>
    </recommendedName>
    <alternativeName>
        <fullName evidence="4">Polypeptide deformylase</fullName>
    </alternativeName>
</protein>
<reference evidence="5 6" key="1">
    <citation type="submission" date="2018-06" db="EMBL/GenBank/DDBJ databases">
        <title>Genomic Encyclopedia of Archaeal and Bacterial Type Strains, Phase II (KMG-II): from individual species to whole genera.</title>
        <authorList>
            <person name="Goeker M."/>
        </authorList>
    </citation>
    <scope>NUCLEOTIDE SEQUENCE [LARGE SCALE GENOMIC DNA]</scope>
    <source>
        <strain evidence="5 6">DSM 6779</strain>
    </source>
</reference>
<dbReference type="OrthoDB" id="9784988at2"/>
<organism evidence="5 6">
    <name type="scientific">Breznakibacter xylanolyticus</name>
    <dbReference type="NCBI Taxonomy" id="990"/>
    <lineage>
        <taxon>Bacteria</taxon>
        <taxon>Pseudomonadati</taxon>
        <taxon>Bacteroidota</taxon>
        <taxon>Bacteroidia</taxon>
        <taxon>Marinilabiliales</taxon>
        <taxon>Marinilabiliaceae</taxon>
        <taxon>Breznakibacter</taxon>
    </lineage>
</organism>
<evidence type="ECO:0000256" key="2">
    <source>
        <dbReference type="ARBA" id="ARBA00022723"/>
    </source>
</evidence>